<evidence type="ECO:0000313" key="1">
    <source>
        <dbReference type="EMBL" id="CAL1544248.1"/>
    </source>
</evidence>
<evidence type="ECO:0000313" key="2">
    <source>
        <dbReference type="Proteomes" id="UP001497497"/>
    </source>
</evidence>
<dbReference type="AlphaFoldDB" id="A0AAV2IHQ5"/>
<protein>
    <submittedName>
        <fullName evidence="1">Uncharacterized protein</fullName>
    </submittedName>
</protein>
<name>A0AAV2IHQ5_LYMST</name>
<gene>
    <name evidence="1" type="ORF">GSLYS_00017761001</name>
</gene>
<dbReference type="InterPro" id="IPR012292">
    <property type="entry name" value="Globin/Proto"/>
</dbReference>
<organism evidence="1 2">
    <name type="scientific">Lymnaea stagnalis</name>
    <name type="common">Great pond snail</name>
    <name type="synonym">Helix stagnalis</name>
    <dbReference type="NCBI Taxonomy" id="6523"/>
    <lineage>
        <taxon>Eukaryota</taxon>
        <taxon>Metazoa</taxon>
        <taxon>Spiralia</taxon>
        <taxon>Lophotrochozoa</taxon>
        <taxon>Mollusca</taxon>
        <taxon>Gastropoda</taxon>
        <taxon>Heterobranchia</taxon>
        <taxon>Euthyneura</taxon>
        <taxon>Panpulmonata</taxon>
        <taxon>Hygrophila</taxon>
        <taxon>Lymnaeoidea</taxon>
        <taxon>Lymnaeidae</taxon>
        <taxon>Lymnaea</taxon>
    </lineage>
</organism>
<proteinExistence type="predicted"/>
<sequence length="239" mass="26897">MANHKMSLAFSNHRGLMPLSYTDIRRQAAESAAGRLQKILKKHGSCKVDSDAKLTGLDEDQVKLVISTWSYMVQYQDVLGCQLLKYLLRHGVTKGGPHCDGHLPIKTKSQTASMMRIYRSQQAVEDGRRFINHITDVIARLKNAAILKQKLAEKVQLLTEAGYTKNDVQKSCKTALAFMAENLPSQWSAAAEAAWKYVLAYIQQQGIHCYRVSTGKCKNKFSKLPPLMNRSRNTKVFLP</sequence>
<dbReference type="Proteomes" id="UP001497497">
    <property type="component" value="Unassembled WGS sequence"/>
</dbReference>
<accession>A0AAV2IHQ5</accession>
<reference evidence="1 2" key="1">
    <citation type="submission" date="2024-04" db="EMBL/GenBank/DDBJ databases">
        <authorList>
            <consortium name="Genoscope - CEA"/>
            <person name="William W."/>
        </authorList>
    </citation>
    <scope>NUCLEOTIDE SEQUENCE [LARGE SCALE GENOMIC DNA]</scope>
</reference>
<dbReference type="GO" id="GO:0019825">
    <property type="term" value="F:oxygen binding"/>
    <property type="evidence" value="ECO:0007669"/>
    <property type="project" value="InterPro"/>
</dbReference>
<dbReference type="EMBL" id="CAXITT010000610">
    <property type="protein sequence ID" value="CAL1544248.1"/>
    <property type="molecule type" value="Genomic_DNA"/>
</dbReference>
<dbReference type="SUPFAM" id="SSF46458">
    <property type="entry name" value="Globin-like"/>
    <property type="match status" value="1"/>
</dbReference>
<dbReference type="InterPro" id="IPR009050">
    <property type="entry name" value="Globin-like_sf"/>
</dbReference>
<comment type="caution">
    <text evidence="1">The sequence shown here is derived from an EMBL/GenBank/DDBJ whole genome shotgun (WGS) entry which is preliminary data.</text>
</comment>
<keyword evidence="2" id="KW-1185">Reference proteome</keyword>
<dbReference type="Gene3D" id="1.10.490.10">
    <property type="entry name" value="Globins"/>
    <property type="match status" value="1"/>
</dbReference>
<dbReference type="GO" id="GO:0020037">
    <property type="term" value="F:heme binding"/>
    <property type="evidence" value="ECO:0007669"/>
    <property type="project" value="InterPro"/>
</dbReference>